<dbReference type="Proteomes" id="UP001165186">
    <property type="component" value="Unassembled WGS sequence"/>
</dbReference>
<dbReference type="EMBL" id="BSXG01000311">
    <property type="protein sequence ID" value="GME37075.1"/>
    <property type="molecule type" value="Genomic_DNA"/>
</dbReference>
<proteinExistence type="predicted"/>
<accession>A0ACB5SEN9</accession>
<sequence length="238" mass="27845">MSTDELAAAKDYIEENLEKGFIEASRAPFGSPILIARKANGGFRFYVDYRRLNAATKKNRYPLPLIDETLAWLIRARYFSKINTRYGSYRYNVLPFGLCNGPATFQQYMNEIMMDGLDDFCSVFMDDILVYSLCNYYRRFIKNYSRIVKPLTDLTKNKDVSKHPEYLVRDGLLIFQENRLVVPQNDRLRLRLIQAAHRPPTTGHPGIQRTWKLLKERAKYKTESYNGLLKPLPIRDQP</sequence>
<keyword evidence="2" id="KW-1185">Reference proteome</keyword>
<name>A0ACB5SEN9_9PEZI</name>
<reference evidence="1" key="1">
    <citation type="submission" date="2024-09" db="EMBL/GenBank/DDBJ databases">
        <title>Draft Genome Sequences of Neofusicoccum parvum.</title>
        <authorList>
            <person name="Ashida A."/>
            <person name="Camagna M."/>
            <person name="Tanaka A."/>
            <person name="Takemoto D."/>
        </authorList>
    </citation>
    <scope>NUCLEOTIDE SEQUENCE</scope>
    <source>
        <strain evidence="1">PPO83</strain>
    </source>
</reference>
<organism evidence="1 2">
    <name type="scientific">Neofusicoccum parvum</name>
    <dbReference type="NCBI Taxonomy" id="310453"/>
    <lineage>
        <taxon>Eukaryota</taxon>
        <taxon>Fungi</taxon>
        <taxon>Dikarya</taxon>
        <taxon>Ascomycota</taxon>
        <taxon>Pezizomycotina</taxon>
        <taxon>Dothideomycetes</taxon>
        <taxon>Dothideomycetes incertae sedis</taxon>
        <taxon>Botryosphaeriales</taxon>
        <taxon>Botryosphaeriaceae</taxon>
        <taxon>Neofusicoccum</taxon>
    </lineage>
</organism>
<evidence type="ECO:0000313" key="2">
    <source>
        <dbReference type="Proteomes" id="UP001165186"/>
    </source>
</evidence>
<comment type="caution">
    <text evidence="1">The sequence shown here is derived from an EMBL/GenBank/DDBJ whole genome shotgun (WGS) entry which is preliminary data.</text>
</comment>
<protein>
    <submittedName>
        <fullName evidence="1">Transposon Tf2-6 polyprotein</fullName>
    </submittedName>
</protein>
<evidence type="ECO:0000313" key="1">
    <source>
        <dbReference type="EMBL" id="GME37075.1"/>
    </source>
</evidence>
<gene>
    <name evidence="1" type="primary">g7194</name>
    <name evidence="1" type="ORF">NpPPO83_00007194</name>
</gene>